<proteinExistence type="predicted"/>
<protein>
    <submittedName>
        <fullName evidence="2">Uncharacterized protein</fullName>
    </submittedName>
</protein>
<keyword evidence="3" id="KW-1185">Reference proteome</keyword>
<evidence type="ECO:0000256" key="1">
    <source>
        <dbReference type="SAM" id="MobiDB-lite"/>
    </source>
</evidence>
<organism evidence="2 3">
    <name type="scientific">Erythranthe guttata</name>
    <name type="common">Yellow monkey flower</name>
    <name type="synonym">Mimulus guttatus</name>
    <dbReference type="NCBI Taxonomy" id="4155"/>
    <lineage>
        <taxon>Eukaryota</taxon>
        <taxon>Viridiplantae</taxon>
        <taxon>Streptophyta</taxon>
        <taxon>Embryophyta</taxon>
        <taxon>Tracheophyta</taxon>
        <taxon>Spermatophyta</taxon>
        <taxon>Magnoliopsida</taxon>
        <taxon>eudicotyledons</taxon>
        <taxon>Gunneridae</taxon>
        <taxon>Pentapetalae</taxon>
        <taxon>asterids</taxon>
        <taxon>lamiids</taxon>
        <taxon>Lamiales</taxon>
        <taxon>Phrymaceae</taxon>
        <taxon>Erythranthe</taxon>
    </lineage>
</organism>
<dbReference type="Proteomes" id="UP000030748">
    <property type="component" value="Unassembled WGS sequence"/>
</dbReference>
<evidence type="ECO:0000313" key="3">
    <source>
        <dbReference type="Proteomes" id="UP000030748"/>
    </source>
</evidence>
<feature type="region of interest" description="Disordered" evidence="1">
    <location>
        <begin position="59"/>
        <end position="87"/>
    </location>
</feature>
<name>A0A022R6E3_ERYGU</name>
<reference evidence="2 3" key="1">
    <citation type="journal article" date="2013" name="Proc. Natl. Acad. Sci. U.S.A.">
        <title>Fine-scale variation in meiotic recombination in Mimulus inferred from population shotgun sequencing.</title>
        <authorList>
            <person name="Hellsten U."/>
            <person name="Wright K.M."/>
            <person name="Jenkins J."/>
            <person name="Shu S."/>
            <person name="Yuan Y."/>
            <person name="Wessler S.R."/>
            <person name="Schmutz J."/>
            <person name="Willis J.H."/>
            <person name="Rokhsar D.S."/>
        </authorList>
    </citation>
    <scope>NUCLEOTIDE SEQUENCE [LARGE SCALE GENOMIC DNA]</scope>
    <source>
        <strain evidence="3">cv. DUN x IM62</strain>
    </source>
</reference>
<accession>A0A022R6E3</accession>
<feature type="compositionally biased region" description="Basic and acidic residues" evidence="1">
    <location>
        <begin position="68"/>
        <end position="87"/>
    </location>
</feature>
<dbReference type="EMBL" id="KI630593">
    <property type="protein sequence ID" value="EYU35801.1"/>
    <property type="molecule type" value="Genomic_DNA"/>
</dbReference>
<evidence type="ECO:0000313" key="2">
    <source>
        <dbReference type="EMBL" id="EYU35801.1"/>
    </source>
</evidence>
<dbReference type="AlphaFoldDB" id="A0A022R6E3"/>
<sequence>MTKIPSTNITLNPNPFRCSTPLYDLVNLSLTCTLSSCFSTPTRNRSIFSLLCSPSHHTLDPLSPPPKNRRDRDKGQRWAEGVLKEIQ</sequence>
<gene>
    <name evidence="2" type="ORF">MIMGU_mgv1a017233mg</name>
</gene>